<dbReference type="Gene3D" id="2.60.210.10">
    <property type="entry name" value="Apoptosis, Tumor Necrosis Factor Receptor Associated Protein 2, Chain A"/>
    <property type="match status" value="1"/>
</dbReference>
<reference evidence="2" key="1">
    <citation type="submission" date="2022-11" db="UniProtKB">
        <authorList>
            <consortium name="WormBaseParasite"/>
        </authorList>
    </citation>
    <scope>IDENTIFICATION</scope>
</reference>
<name>A0A914QMF5_9BILA</name>
<dbReference type="Proteomes" id="UP000887578">
    <property type="component" value="Unplaced"/>
</dbReference>
<evidence type="ECO:0000313" key="2">
    <source>
        <dbReference type="WBParaSite" id="PDA_v2.g31071.t1"/>
    </source>
</evidence>
<dbReference type="SUPFAM" id="SSF49599">
    <property type="entry name" value="TRAF domain-like"/>
    <property type="match status" value="1"/>
</dbReference>
<dbReference type="WBParaSite" id="PDA_v2.g31071.t1">
    <property type="protein sequence ID" value="PDA_v2.g31071.t1"/>
    <property type="gene ID" value="PDA_v2.g31071"/>
</dbReference>
<proteinExistence type="predicted"/>
<accession>A0A914QMF5</accession>
<evidence type="ECO:0000313" key="1">
    <source>
        <dbReference type="Proteomes" id="UP000887578"/>
    </source>
</evidence>
<sequence length="186" mass="21247">MPEVPFAVLWEIPENQLLPLKDSVNGHLESAFVSNFPGFQHRLRIYPNGNTDARRGQTWVFIYLTHRNLKKGEAEFNVTVESADCAKKCLSPDQESIQLGTIAWGYCFCKTEEFFDSGECFIYDGKLTVKCDGIFKVETDVVSEQQKWVGGELGDVLWGDNDTKDCTVVVDNKQIKESFFMVCRRR</sequence>
<dbReference type="InterPro" id="IPR008974">
    <property type="entry name" value="TRAF-like"/>
</dbReference>
<protein>
    <submittedName>
        <fullName evidence="2">MATH domain-containing protein</fullName>
    </submittedName>
</protein>
<organism evidence="1 2">
    <name type="scientific">Panagrolaimus davidi</name>
    <dbReference type="NCBI Taxonomy" id="227884"/>
    <lineage>
        <taxon>Eukaryota</taxon>
        <taxon>Metazoa</taxon>
        <taxon>Ecdysozoa</taxon>
        <taxon>Nematoda</taxon>
        <taxon>Chromadorea</taxon>
        <taxon>Rhabditida</taxon>
        <taxon>Tylenchina</taxon>
        <taxon>Panagrolaimomorpha</taxon>
        <taxon>Panagrolaimoidea</taxon>
        <taxon>Panagrolaimidae</taxon>
        <taxon>Panagrolaimus</taxon>
    </lineage>
</organism>
<dbReference type="AlphaFoldDB" id="A0A914QMF5"/>
<keyword evidence="1" id="KW-1185">Reference proteome</keyword>